<keyword evidence="5" id="KW-1185">Reference proteome</keyword>
<name>A0A0E3YFJ9_9BURK</name>
<protein>
    <submittedName>
        <fullName evidence="4">Short-chain dehydrogenase</fullName>
    </submittedName>
</protein>
<evidence type="ECO:0000313" key="4">
    <source>
        <dbReference type="EMBL" id="AKC71582.1"/>
    </source>
</evidence>
<dbReference type="AlphaFoldDB" id="A0A0E3YFJ9"/>
<dbReference type="RefSeq" id="WP_046292690.1">
    <property type="nucleotide sequence ID" value="NZ_CP011253.3"/>
</dbReference>
<dbReference type="InterPro" id="IPR036291">
    <property type="entry name" value="NAD(P)-bd_dom_sf"/>
</dbReference>
<evidence type="ECO:0000313" key="5">
    <source>
        <dbReference type="Proteomes" id="UP000035050"/>
    </source>
</evidence>
<proteinExistence type="inferred from homology"/>
<dbReference type="HOGENOM" id="CLU_010194_1_3_4"/>
<dbReference type="InterPro" id="IPR002347">
    <property type="entry name" value="SDR_fam"/>
</dbReference>
<keyword evidence="2" id="KW-0521">NADP</keyword>
<dbReference type="FunFam" id="3.40.50.720:FF:000374">
    <property type="entry name" value="3-oxoacyl-(Acyl-carrier-protein) reductase"/>
    <property type="match status" value="1"/>
</dbReference>
<dbReference type="OrthoDB" id="9803333at2"/>
<dbReference type="PATRIC" id="fig|573737.6.peg.197"/>
<keyword evidence="3" id="KW-0560">Oxidoreductase</keyword>
<sequence length="252" mass="26656">MTHKIALITGGSRGLGRASAIAAAQHGIDVILTYRSHRAEADAVVAEIVELGARAVALPLDVSESSQFAPFAAEVKRVLNEVWERDTFDFLVNNAGTGLHKPVTETTEDEFDFLVRLHLKGPFFLTQTLLPMMADGGRILNVSSGLARFTFPGASAYAMMKGGIEVFSRYLAKELGARGIRANTLAPGAIATDFNGGTVRDNQAVHEMVAGTTALGRVGEADDIGGVVAALLGDQMGWINGQRIEASGGMML</sequence>
<dbReference type="SUPFAM" id="SSF51735">
    <property type="entry name" value="NAD(P)-binding Rossmann-fold domains"/>
    <property type="match status" value="1"/>
</dbReference>
<dbReference type="PRINTS" id="PR00080">
    <property type="entry name" value="SDRFAMILY"/>
</dbReference>
<dbReference type="KEGG" id="pox:MB84_22145"/>
<dbReference type="Gene3D" id="3.40.50.720">
    <property type="entry name" value="NAD(P)-binding Rossmann-like Domain"/>
    <property type="match status" value="1"/>
</dbReference>
<dbReference type="PRINTS" id="PR00081">
    <property type="entry name" value="GDHRDH"/>
</dbReference>
<dbReference type="Pfam" id="PF13561">
    <property type="entry name" value="adh_short_C2"/>
    <property type="match status" value="1"/>
</dbReference>
<comment type="similarity">
    <text evidence="1">Belongs to the short-chain dehydrogenases/reductases (SDR) family.</text>
</comment>
<dbReference type="GO" id="GO:0016491">
    <property type="term" value="F:oxidoreductase activity"/>
    <property type="evidence" value="ECO:0007669"/>
    <property type="project" value="UniProtKB-KW"/>
</dbReference>
<accession>A0A0E3YFJ9</accession>
<dbReference type="EMBL" id="CP011253">
    <property type="protein sequence ID" value="AKC71582.1"/>
    <property type="molecule type" value="Genomic_DNA"/>
</dbReference>
<gene>
    <name evidence="4" type="ORF">MB84_22145</name>
</gene>
<evidence type="ECO:0000256" key="1">
    <source>
        <dbReference type="ARBA" id="ARBA00006484"/>
    </source>
</evidence>
<dbReference type="PANTHER" id="PTHR43639">
    <property type="entry name" value="OXIDOREDUCTASE, SHORT-CHAIN DEHYDROGENASE/REDUCTASE FAMILY (AFU_ORTHOLOGUE AFUA_5G02870)"/>
    <property type="match status" value="1"/>
</dbReference>
<dbReference type="Proteomes" id="UP000035050">
    <property type="component" value="Chromosome"/>
</dbReference>
<dbReference type="PANTHER" id="PTHR43639:SF1">
    <property type="entry name" value="SHORT-CHAIN DEHYDROGENASE_REDUCTASE FAMILY PROTEIN"/>
    <property type="match status" value="1"/>
</dbReference>
<evidence type="ECO:0000256" key="3">
    <source>
        <dbReference type="ARBA" id="ARBA00023002"/>
    </source>
</evidence>
<evidence type="ECO:0000256" key="2">
    <source>
        <dbReference type="ARBA" id="ARBA00022857"/>
    </source>
</evidence>
<reference evidence="4" key="1">
    <citation type="submission" date="2016-06" db="EMBL/GenBank/DDBJ databases">
        <title>Pandoraea oxalativorans DSM 23570 Genome Sequencing.</title>
        <authorList>
            <person name="Ee R."/>
            <person name="Lim Y.-L."/>
            <person name="Yong D."/>
            <person name="Yin W.-F."/>
            <person name="Chan K.-G."/>
        </authorList>
    </citation>
    <scope>NUCLEOTIDE SEQUENCE</scope>
    <source>
        <strain evidence="4">DSM 23570</strain>
    </source>
</reference>
<organism evidence="4 5">
    <name type="scientific">Pandoraea oxalativorans</name>
    <dbReference type="NCBI Taxonomy" id="573737"/>
    <lineage>
        <taxon>Bacteria</taxon>
        <taxon>Pseudomonadati</taxon>
        <taxon>Pseudomonadota</taxon>
        <taxon>Betaproteobacteria</taxon>
        <taxon>Burkholderiales</taxon>
        <taxon>Burkholderiaceae</taxon>
        <taxon>Pandoraea</taxon>
    </lineage>
</organism>